<dbReference type="EMBL" id="PQIB02000011">
    <property type="protein sequence ID" value="RLM86841.1"/>
    <property type="molecule type" value="Genomic_DNA"/>
</dbReference>
<dbReference type="STRING" id="4540.A0A3L6QUQ0"/>
<dbReference type="InterPro" id="IPR029058">
    <property type="entry name" value="AB_hydrolase_fold"/>
</dbReference>
<dbReference type="SUPFAM" id="SSF53474">
    <property type="entry name" value="alpha/beta-Hydrolases"/>
    <property type="match status" value="1"/>
</dbReference>
<dbReference type="Pfam" id="PF07859">
    <property type="entry name" value="Abhydrolase_3"/>
    <property type="match status" value="1"/>
</dbReference>
<dbReference type="InterPro" id="IPR013094">
    <property type="entry name" value="AB_hydrolase_3"/>
</dbReference>
<feature type="active site" evidence="1">
    <location>
        <position position="179"/>
    </location>
</feature>
<proteinExistence type="predicted"/>
<gene>
    <name evidence="3" type="ORF">C2845_PM04G03150</name>
</gene>
<dbReference type="PANTHER" id="PTHR23024">
    <property type="entry name" value="ARYLACETAMIDE DEACETYLASE"/>
    <property type="match status" value="1"/>
</dbReference>
<evidence type="ECO:0000313" key="3">
    <source>
        <dbReference type="EMBL" id="RLM86841.1"/>
    </source>
</evidence>
<name>A0A3L6QUQ0_PANMI</name>
<dbReference type="InterPro" id="IPR050466">
    <property type="entry name" value="Carboxylest/Gibb_receptor"/>
</dbReference>
<sequence>MSSTNSPASGVPAAEMPPPRVVEDLLGLVQLLSDGTVTRVQAPLVLPDEAPAPSADAPALVRWKDVVYDETYNLGLRVYVPSAEGKKFPVLVYFHGGGFCVGSFARPDYHAACLRLAAELPAVVLSADYRLAPEHRLPAALDDAESLFSWLRAQAAATTADPWLAESADFGRVFVSGDSAGANIAHHVAVRVGSGTLATAPARVAGCVLLYPYFGGERRTASEAACPADAFLTLPLYDQMWRLALPAGASRDHPLANPFGPDSPALDPTALPPVLVVAGDRDMLVDRIRDYVAWLNATGSKRAKLAEFAGQGHGFSVFEPDGEAAGELLRVVLRRFVHGGAAAPAS</sequence>
<dbReference type="GO" id="GO:0016787">
    <property type="term" value="F:hydrolase activity"/>
    <property type="evidence" value="ECO:0007669"/>
    <property type="project" value="InterPro"/>
</dbReference>
<dbReference type="PANTHER" id="PTHR23024:SF140">
    <property type="entry name" value="OS07G0162600 PROTEIN"/>
    <property type="match status" value="1"/>
</dbReference>
<evidence type="ECO:0000256" key="1">
    <source>
        <dbReference type="PROSITE-ProRule" id="PRU10038"/>
    </source>
</evidence>
<dbReference type="InterPro" id="IPR033140">
    <property type="entry name" value="Lipase_GDXG_put_SER_AS"/>
</dbReference>
<keyword evidence="4" id="KW-1185">Reference proteome</keyword>
<reference evidence="4" key="1">
    <citation type="journal article" date="2019" name="Nat. Commun.">
        <title>The genome of broomcorn millet.</title>
        <authorList>
            <person name="Zou C."/>
            <person name="Miki D."/>
            <person name="Li D."/>
            <person name="Tang Q."/>
            <person name="Xiao L."/>
            <person name="Rajput S."/>
            <person name="Deng P."/>
            <person name="Jia W."/>
            <person name="Huang R."/>
            <person name="Zhang M."/>
            <person name="Sun Y."/>
            <person name="Hu J."/>
            <person name="Fu X."/>
            <person name="Schnable P.S."/>
            <person name="Li F."/>
            <person name="Zhang H."/>
            <person name="Feng B."/>
            <person name="Zhu X."/>
            <person name="Liu R."/>
            <person name="Schnable J.C."/>
            <person name="Zhu J.-K."/>
            <person name="Zhang H."/>
        </authorList>
    </citation>
    <scope>NUCLEOTIDE SEQUENCE [LARGE SCALE GENOMIC DNA]</scope>
</reference>
<accession>A0A3L6QUQ0</accession>
<protein>
    <recommendedName>
        <fullName evidence="2">Alpha/beta hydrolase fold-3 domain-containing protein</fullName>
    </recommendedName>
</protein>
<dbReference type="OrthoDB" id="408631at2759"/>
<dbReference type="AlphaFoldDB" id="A0A3L6QUQ0"/>
<organism evidence="3 4">
    <name type="scientific">Panicum miliaceum</name>
    <name type="common">Proso millet</name>
    <name type="synonym">Broomcorn millet</name>
    <dbReference type="NCBI Taxonomy" id="4540"/>
    <lineage>
        <taxon>Eukaryota</taxon>
        <taxon>Viridiplantae</taxon>
        <taxon>Streptophyta</taxon>
        <taxon>Embryophyta</taxon>
        <taxon>Tracheophyta</taxon>
        <taxon>Spermatophyta</taxon>
        <taxon>Magnoliopsida</taxon>
        <taxon>Liliopsida</taxon>
        <taxon>Poales</taxon>
        <taxon>Poaceae</taxon>
        <taxon>PACMAD clade</taxon>
        <taxon>Panicoideae</taxon>
        <taxon>Panicodae</taxon>
        <taxon>Paniceae</taxon>
        <taxon>Panicinae</taxon>
        <taxon>Panicum</taxon>
        <taxon>Panicum sect. Panicum</taxon>
    </lineage>
</organism>
<dbReference type="Proteomes" id="UP000275267">
    <property type="component" value="Unassembled WGS sequence"/>
</dbReference>
<feature type="domain" description="Alpha/beta hydrolase fold-3" evidence="2">
    <location>
        <begin position="91"/>
        <end position="315"/>
    </location>
</feature>
<comment type="caution">
    <text evidence="3">The sequence shown here is derived from an EMBL/GenBank/DDBJ whole genome shotgun (WGS) entry which is preliminary data.</text>
</comment>
<dbReference type="Gene3D" id="3.40.50.1820">
    <property type="entry name" value="alpha/beta hydrolase"/>
    <property type="match status" value="1"/>
</dbReference>
<dbReference type="PROSITE" id="PS01174">
    <property type="entry name" value="LIPASE_GDXG_SER"/>
    <property type="match status" value="1"/>
</dbReference>
<evidence type="ECO:0000313" key="4">
    <source>
        <dbReference type="Proteomes" id="UP000275267"/>
    </source>
</evidence>
<evidence type="ECO:0000259" key="2">
    <source>
        <dbReference type="Pfam" id="PF07859"/>
    </source>
</evidence>